<feature type="transmembrane region" description="Helical" evidence="1">
    <location>
        <begin position="6"/>
        <end position="27"/>
    </location>
</feature>
<dbReference type="EMBL" id="BK014968">
    <property type="protein sequence ID" value="DAD84898.1"/>
    <property type="molecule type" value="Genomic_DNA"/>
</dbReference>
<evidence type="ECO:0000256" key="1">
    <source>
        <dbReference type="SAM" id="Phobius"/>
    </source>
</evidence>
<sequence>MLFRGIYTALGLIGIYYIFAGEMLHMVDFT</sequence>
<name>A0A8S5MRW3_9CAUD</name>
<evidence type="ECO:0000313" key="2">
    <source>
        <dbReference type="EMBL" id="DAD84898.1"/>
    </source>
</evidence>
<proteinExistence type="predicted"/>
<keyword evidence="1" id="KW-1133">Transmembrane helix</keyword>
<keyword evidence="1" id="KW-0472">Membrane</keyword>
<reference evidence="2" key="1">
    <citation type="journal article" date="2021" name="Proc. Natl. Acad. Sci. U.S.A.">
        <title>A Catalog of Tens of Thousands of Viruses from Human Metagenomes Reveals Hidden Associations with Chronic Diseases.</title>
        <authorList>
            <person name="Tisza M.J."/>
            <person name="Buck C.B."/>
        </authorList>
    </citation>
    <scope>NUCLEOTIDE SEQUENCE</scope>
    <source>
        <strain evidence="2">CtfrL10</strain>
    </source>
</reference>
<accession>A0A8S5MRW3</accession>
<keyword evidence="1" id="KW-0812">Transmembrane</keyword>
<organism evidence="2">
    <name type="scientific">Myoviridae sp. ctfrL10</name>
    <dbReference type="NCBI Taxonomy" id="2826678"/>
    <lineage>
        <taxon>Viruses</taxon>
        <taxon>Duplodnaviria</taxon>
        <taxon>Heunggongvirae</taxon>
        <taxon>Uroviricota</taxon>
        <taxon>Caudoviricetes</taxon>
    </lineage>
</organism>
<protein>
    <submittedName>
        <fullName evidence="2">Uncharacterized protein</fullName>
    </submittedName>
</protein>